<dbReference type="InterPro" id="IPR002716">
    <property type="entry name" value="PIN_dom"/>
</dbReference>
<keyword evidence="1" id="KW-0540">Nuclease</keyword>
<dbReference type="SUPFAM" id="SSF88723">
    <property type="entry name" value="PIN domain-like"/>
    <property type="match status" value="1"/>
</dbReference>
<proteinExistence type="predicted"/>
<evidence type="ECO:0000313" key="6">
    <source>
        <dbReference type="EMBL" id="MRX84094.1"/>
    </source>
</evidence>
<evidence type="ECO:0000256" key="1">
    <source>
        <dbReference type="ARBA" id="ARBA00022722"/>
    </source>
</evidence>
<keyword evidence="3" id="KW-0378">Hydrolase</keyword>
<dbReference type="AlphaFoldDB" id="A0A6N7RSA2"/>
<dbReference type="GO" id="GO:0046872">
    <property type="term" value="F:metal ion binding"/>
    <property type="evidence" value="ECO:0007669"/>
    <property type="project" value="UniProtKB-KW"/>
</dbReference>
<sequence>MIAAPSRLLLDSNVWIDLFASDRPGRESAQALISWAVDHEADLLYAATSIKDVYYLLEEREKRRMRAAGKEITPASAAAVNEYAWGCIRTMEELATVVPVDQSDIWIATKYRSFHGDFEDDLLLAAVERSKADFLVTCDEALLRHAPVATVAPGDLLRLMAV</sequence>
<dbReference type="GO" id="GO:0016787">
    <property type="term" value="F:hydrolase activity"/>
    <property type="evidence" value="ECO:0007669"/>
    <property type="project" value="UniProtKB-KW"/>
</dbReference>
<evidence type="ECO:0000313" key="7">
    <source>
        <dbReference type="Proteomes" id="UP000438093"/>
    </source>
</evidence>
<feature type="domain" description="PIN" evidence="5">
    <location>
        <begin position="7"/>
        <end position="140"/>
    </location>
</feature>
<organism evidence="6 7">
    <name type="scientific">Eggerthella guodeyinii</name>
    <dbReference type="NCBI Taxonomy" id="2690837"/>
    <lineage>
        <taxon>Bacteria</taxon>
        <taxon>Bacillati</taxon>
        <taxon>Actinomycetota</taxon>
        <taxon>Coriobacteriia</taxon>
        <taxon>Eggerthellales</taxon>
        <taxon>Eggerthellaceae</taxon>
        <taxon>Eggerthella</taxon>
    </lineage>
</organism>
<reference evidence="7" key="1">
    <citation type="submission" date="2019-08" db="EMBL/GenBank/DDBJ databases">
        <title>Arthrobacter sp. nov., isolated from plateau pika and Tibetan wild ass.</title>
        <authorList>
            <person name="Ge Y."/>
        </authorList>
    </citation>
    <scope>NUCLEOTIDE SEQUENCE [LARGE SCALE GENOMIC DNA]</scope>
    <source>
        <strain evidence="7">HF-4214</strain>
    </source>
</reference>
<dbReference type="Pfam" id="PF13470">
    <property type="entry name" value="PIN_3"/>
    <property type="match status" value="1"/>
</dbReference>
<name>A0A6N7RSA2_9ACTN</name>
<keyword evidence="7" id="KW-1185">Reference proteome</keyword>
<dbReference type="EMBL" id="VTFY01000022">
    <property type="protein sequence ID" value="MRX84094.1"/>
    <property type="molecule type" value="Genomic_DNA"/>
</dbReference>
<evidence type="ECO:0000256" key="4">
    <source>
        <dbReference type="ARBA" id="ARBA00022842"/>
    </source>
</evidence>
<accession>A0A6N7RSA2</accession>
<protein>
    <submittedName>
        <fullName evidence="6">PIN domain-containing protein</fullName>
    </submittedName>
</protein>
<evidence type="ECO:0000256" key="2">
    <source>
        <dbReference type="ARBA" id="ARBA00022723"/>
    </source>
</evidence>
<evidence type="ECO:0000259" key="5">
    <source>
        <dbReference type="Pfam" id="PF13470"/>
    </source>
</evidence>
<dbReference type="RefSeq" id="WP_154334953.1">
    <property type="nucleotide sequence ID" value="NZ_VTFY01000022.1"/>
</dbReference>
<gene>
    <name evidence="6" type="ORF">GJG86_16580</name>
</gene>
<evidence type="ECO:0000256" key="3">
    <source>
        <dbReference type="ARBA" id="ARBA00022801"/>
    </source>
</evidence>
<comment type="caution">
    <text evidence="6">The sequence shown here is derived from an EMBL/GenBank/DDBJ whole genome shotgun (WGS) entry which is preliminary data.</text>
</comment>
<dbReference type="InterPro" id="IPR029060">
    <property type="entry name" value="PIN-like_dom_sf"/>
</dbReference>
<keyword evidence="4" id="KW-0460">Magnesium</keyword>
<keyword evidence="2" id="KW-0479">Metal-binding</keyword>
<dbReference type="Gene3D" id="3.40.50.1010">
    <property type="entry name" value="5'-nuclease"/>
    <property type="match status" value="1"/>
</dbReference>
<dbReference type="GO" id="GO:0004518">
    <property type="term" value="F:nuclease activity"/>
    <property type="evidence" value="ECO:0007669"/>
    <property type="project" value="UniProtKB-KW"/>
</dbReference>
<dbReference type="Proteomes" id="UP000438093">
    <property type="component" value="Unassembled WGS sequence"/>
</dbReference>